<dbReference type="InterPro" id="IPR002172">
    <property type="entry name" value="LDrepeatLR_classA_rpt"/>
</dbReference>
<dbReference type="OrthoDB" id="9990982at2759"/>
<keyword evidence="6 9" id="KW-1015">Disulfide bond</keyword>
<feature type="disulfide bond" evidence="9">
    <location>
        <begin position="305"/>
        <end position="320"/>
    </location>
</feature>
<feature type="compositionally biased region" description="Basic residues" evidence="10">
    <location>
        <begin position="144"/>
        <end position="167"/>
    </location>
</feature>
<evidence type="ECO:0000256" key="10">
    <source>
        <dbReference type="SAM" id="MobiDB-lite"/>
    </source>
</evidence>
<feature type="disulfide bond" evidence="9">
    <location>
        <begin position="266"/>
        <end position="281"/>
    </location>
</feature>
<evidence type="ECO:0000256" key="6">
    <source>
        <dbReference type="ARBA" id="ARBA00023157"/>
    </source>
</evidence>
<feature type="region of interest" description="Disordered" evidence="10">
    <location>
        <begin position="121"/>
        <end position="168"/>
    </location>
</feature>
<dbReference type="PROSITE" id="PS01209">
    <property type="entry name" value="LDLRA_1"/>
    <property type="match status" value="1"/>
</dbReference>
<evidence type="ECO:0000256" key="3">
    <source>
        <dbReference type="ARBA" id="ARBA00022737"/>
    </source>
</evidence>
<dbReference type="GO" id="GO:0043235">
    <property type="term" value="C:receptor complex"/>
    <property type="evidence" value="ECO:0007669"/>
    <property type="project" value="TreeGrafter"/>
</dbReference>
<evidence type="ECO:0000256" key="8">
    <source>
        <dbReference type="ARBA" id="ARBA00023180"/>
    </source>
</evidence>
<accession>A0A3R7MTN2</accession>
<dbReference type="CDD" id="cd00112">
    <property type="entry name" value="LDLa"/>
    <property type="match status" value="3"/>
</dbReference>
<evidence type="ECO:0000256" key="1">
    <source>
        <dbReference type="ARBA" id="ARBA00004167"/>
    </source>
</evidence>
<comment type="caution">
    <text evidence="11">The sequence shown here is derived from an EMBL/GenBank/DDBJ whole genome shotgun (WGS) entry which is preliminary data.</text>
</comment>
<evidence type="ECO:0000256" key="9">
    <source>
        <dbReference type="PROSITE-ProRule" id="PRU00124"/>
    </source>
</evidence>
<keyword evidence="4" id="KW-1133">Transmembrane helix</keyword>
<organism evidence="11 12">
    <name type="scientific">Penaeus vannamei</name>
    <name type="common">Whiteleg shrimp</name>
    <name type="synonym">Litopenaeus vannamei</name>
    <dbReference type="NCBI Taxonomy" id="6689"/>
    <lineage>
        <taxon>Eukaryota</taxon>
        <taxon>Metazoa</taxon>
        <taxon>Ecdysozoa</taxon>
        <taxon>Arthropoda</taxon>
        <taxon>Crustacea</taxon>
        <taxon>Multicrustacea</taxon>
        <taxon>Malacostraca</taxon>
        <taxon>Eumalacostraca</taxon>
        <taxon>Eucarida</taxon>
        <taxon>Decapoda</taxon>
        <taxon>Dendrobranchiata</taxon>
        <taxon>Penaeoidea</taxon>
        <taxon>Penaeidae</taxon>
        <taxon>Penaeus</taxon>
    </lineage>
</organism>
<keyword evidence="8" id="KW-0325">Glycoprotein</keyword>
<dbReference type="InterPro" id="IPR023415">
    <property type="entry name" value="LDLR_class-A_CS"/>
</dbReference>
<dbReference type="SMART" id="SM00192">
    <property type="entry name" value="LDLa"/>
    <property type="match status" value="3"/>
</dbReference>
<dbReference type="InterPro" id="IPR051221">
    <property type="entry name" value="LDLR-related"/>
</dbReference>
<evidence type="ECO:0000256" key="2">
    <source>
        <dbReference type="ARBA" id="ARBA00022692"/>
    </source>
</evidence>
<feature type="compositionally biased region" description="Basic and acidic residues" evidence="10">
    <location>
        <begin position="128"/>
        <end position="137"/>
    </location>
</feature>
<evidence type="ECO:0000313" key="11">
    <source>
        <dbReference type="EMBL" id="ROT69505.1"/>
    </source>
</evidence>
<dbReference type="PROSITE" id="PS50068">
    <property type="entry name" value="LDLRA_2"/>
    <property type="match status" value="3"/>
</dbReference>
<keyword evidence="3" id="KW-0677">Repeat</keyword>
<dbReference type="Pfam" id="PF00057">
    <property type="entry name" value="Ldl_recept_a"/>
    <property type="match status" value="2"/>
</dbReference>
<evidence type="ECO:0000313" key="12">
    <source>
        <dbReference type="Proteomes" id="UP000283509"/>
    </source>
</evidence>
<dbReference type="AlphaFoldDB" id="A0A3R7MTN2"/>
<gene>
    <name evidence="11" type="ORF">C7M84_012272</name>
</gene>
<protein>
    <submittedName>
        <fullName evidence="11">Uncharacterized protein</fullName>
    </submittedName>
</protein>
<name>A0A3R7MTN2_PENVA</name>
<keyword evidence="5" id="KW-0472">Membrane</keyword>
<keyword evidence="12" id="KW-1185">Reference proteome</keyword>
<dbReference type="GO" id="GO:0042562">
    <property type="term" value="F:hormone binding"/>
    <property type="evidence" value="ECO:0007669"/>
    <property type="project" value="TreeGrafter"/>
</dbReference>
<evidence type="ECO:0000256" key="5">
    <source>
        <dbReference type="ARBA" id="ARBA00023136"/>
    </source>
</evidence>
<proteinExistence type="predicted"/>
<sequence>MAIDHATRRFFLALYGRKAKDFNHAGYVKVVMIITIRSLHAMMKNNDDAVVALTTSSALLPHDAAEQQRGLSKILQRSDRGQLVRATALDALREAQEAGERRAGGIASTFVRDGEEGEKDGWPIFYKGNKEKRKDRQASTGNNKNKKQGTKKKKKKKKKRNKKKMMSMKKEIEAKLLPTTSLRKIYWEPEPLRRTWEAEESVDPVRVSCRDDEWACVDGSMCVPKNVTCSGVAECQDNSDEAVALCGCLPNEYNCGDQCIDALSRCDTVQDCDNGRDEHNCETYVCPSTHTKCANSLCIPLDAVCNLEDDCGDGSDEQECRK</sequence>
<dbReference type="PANTHER" id="PTHR22722">
    <property type="entry name" value="LOW-DENSITY LIPOPROTEIN RECEPTOR-RELATED PROTEIN 2-RELATED"/>
    <property type="match status" value="1"/>
</dbReference>
<dbReference type="EMBL" id="QCYY01002557">
    <property type="protein sequence ID" value="ROT69505.1"/>
    <property type="molecule type" value="Genomic_DNA"/>
</dbReference>
<dbReference type="SUPFAM" id="SSF57424">
    <property type="entry name" value="LDL receptor-like module"/>
    <property type="match status" value="3"/>
</dbReference>
<comment type="subcellular location">
    <subcellularLocation>
        <location evidence="1">Membrane</location>
        <topology evidence="1">Single-pass membrane protein</topology>
    </subcellularLocation>
</comment>
<dbReference type="GO" id="GO:0016324">
    <property type="term" value="C:apical plasma membrane"/>
    <property type="evidence" value="ECO:0007669"/>
    <property type="project" value="TreeGrafter"/>
</dbReference>
<reference evidence="11 12" key="1">
    <citation type="submission" date="2018-04" db="EMBL/GenBank/DDBJ databases">
        <authorList>
            <person name="Zhang X."/>
            <person name="Yuan J."/>
            <person name="Li F."/>
            <person name="Xiang J."/>
        </authorList>
    </citation>
    <scope>NUCLEOTIDE SEQUENCE [LARGE SCALE GENOMIC DNA]</scope>
    <source>
        <tissue evidence="11">Muscle</tissue>
    </source>
</reference>
<dbReference type="PANTHER" id="PTHR22722:SF14">
    <property type="entry name" value="MEGALIN, ISOFORM A"/>
    <property type="match status" value="1"/>
</dbReference>
<comment type="caution">
    <text evidence="9">Lacks conserved residue(s) required for the propagation of feature annotation.</text>
</comment>
<evidence type="ECO:0000256" key="7">
    <source>
        <dbReference type="ARBA" id="ARBA00023170"/>
    </source>
</evidence>
<dbReference type="Gene3D" id="4.10.400.10">
    <property type="entry name" value="Low-density Lipoprotein Receptor"/>
    <property type="match status" value="3"/>
</dbReference>
<dbReference type="PRINTS" id="PR00261">
    <property type="entry name" value="LDLRECEPTOR"/>
</dbReference>
<reference evidence="11 12" key="2">
    <citation type="submission" date="2019-01" db="EMBL/GenBank/DDBJ databases">
        <title>The decoding of complex shrimp genome reveals the adaptation for benthos swimmer, frequently molting mechanism and breeding impact on genome.</title>
        <authorList>
            <person name="Sun Y."/>
            <person name="Gao Y."/>
            <person name="Yu Y."/>
        </authorList>
    </citation>
    <scope>NUCLEOTIDE SEQUENCE [LARGE SCALE GENOMIC DNA]</scope>
    <source>
        <tissue evidence="11">Muscle</tissue>
    </source>
</reference>
<dbReference type="GO" id="GO:0006898">
    <property type="term" value="P:receptor-mediated endocytosis"/>
    <property type="evidence" value="ECO:0007669"/>
    <property type="project" value="TreeGrafter"/>
</dbReference>
<keyword evidence="2" id="KW-0812">Transmembrane</keyword>
<feature type="disulfide bond" evidence="9">
    <location>
        <begin position="293"/>
        <end position="311"/>
    </location>
</feature>
<keyword evidence="7" id="KW-0675">Receptor</keyword>
<dbReference type="STRING" id="6689.A0A3R7MTN2"/>
<dbReference type="Proteomes" id="UP000283509">
    <property type="component" value="Unassembled WGS sequence"/>
</dbReference>
<evidence type="ECO:0000256" key="4">
    <source>
        <dbReference type="ARBA" id="ARBA00022989"/>
    </source>
</evidence>
<dbReference type="InterPro" id="IPR036055">
    <property type="entry name" value="LDL_receptor-like_sf"/>
</dbReference>
<feature type="disulfide bond" evidence="9">
    <location>
        <begin position="286"/>
        <end position="298"/>
    </location>
</feature>